<reference evidence="1 2" key="1">
    <citation type="submission" date="2018-06" db="EMBL/GenBank/DDBJ databases">
        <title>Comparative genomics reveals the genomic features of Rhizophagus irregularis, R. cerebriforme, R. diaphanum and Gigaspora rosea, and their symbiotic lifestyle signature.</title>
        <authorList>
            <person name="Morin E."/>
            <person name="San Clemente H."/>
            <person name="Chen E.C.H."/>
            <person name="De La Providencia I."/>
            <person name="Hainaut M."/>
            <person name="Kuo A."/>
            <person name="Kohler A."/>
            <person name="Murat C."/>
            <person name="Tang N."/>
            <person name="Roy S."/>
            <person name="Loubradou J."/>
            <person name="Henrissat B."/>
            <person name="Grigoriev I.V."/>
            <person name="Corradi N."/>
            <person name="Roux C."/>
            <person name="Martin F.M."/>
        </authorList>
    </citation>
    <scope>NUCLEOTIDE SEQUENCE [LARGE SCALE GENOMIC DNA]</scope>
    <source>
        <strain evidence="1 2">DAOM 227022</strain>
    </source>
</reference>
<sequence>MPNSIPDAEYHRFTLVDHTGKLLSKPPSKQVKDIYEVANTSVVYQQFKIDVDDNDSVSVLEHVKRMTRKLRPKCNLTNIILELWKLVPKTTDTKELTILYNEESANDAIQDADKLSQTLLNYTPENYISCIKEYENEMLKRTSTNVLKSRSIALK</sequence>
<name>A0A397S6U9_9GLOM</name>
<comment type="caution">
    <text evidence="1">The sequence shown here is derived from an EMBL/GenBank/DDBJ whole genome shotgun (WGS) entry which is preliminary data.</text>
</comment>
<organism evidence="1 2">
    <name type="scientific">Glomus cerebriforme</name>
    <dbReference type="NCBI Taxonomy" id="658196"/>
    <lineage>
        <taxon>Eukaryota</taxon>
        <taxon>Fungi</taxon>
        <taxon>Fungi incertae sedis</taxon>
        <taxon>Mucoromycota</taxon>
        <taxon>Glomeromycotina</taxon>
        <taxon>Glomeromycetes</taxon>
        <taxon>Glomerales</taxon>
        <taxon>Glomeraceae</taxon>
        <taxon>Glomus</taxon>
    </lineage>
</organism>
<proteinExistence type="predicted"/>
<dbReference type="OrthoDB" id="655030at2759"/>
<dbReference type="Proteomes" id="UP000265703">
    <property type="component" value="Unassembled WGS sequence"/>
</dbReference>
<protein>
    <submittedName>
        <fullName evidence="1">Uncharacterized protein</fullName>
    </submittedName>
</protein>
<dbReference type="EMBL" id="QKYT01000704">
    <property type="protein sequence ID" value="RIA82103.1"/>
    <property type="molecule type" value="Genomic_DNA"/>
</dbReference>
<dbReference type="STRING" id="658196.A0A397S6U9"/>
<evidence type="ECO:0000313" key="2">
    <source>
        <dbReference type="Proteomes" id="UP000265703"/>
    </source>
</evidence>
<keyword evidence="2" id="KW-1185">Reference proteome</keyword>
<accession>A0A397S6U9</accession>
<evidence type="ECO:0000313" key="1">
    <source>
        <dbReference type="EMBL" id="RIA82103.1"/>
    </source>
</evidence>
<dbReference type="AlphaFoldDB" id="A0A397S6U9"/>
<gene>
    <name evidence="1" type="ORF">C1645_835879</name>
</gene>